<name>A0ABM1VUP0_APLCA</name>
<proteinExistence type="predicted"/>
<evidence type="ECO:0000259" key="3">
    <source>
        <dbReference type="Pfam" id="PF24883"/>
    </source>
</evidence>
<dbReference type="Gene3D" id="3.40.50.300">
    <property type="entry name" value="P-loop containing nucleotide triphosphate hydrolases"/>
    <property type="match status" value="1"/>
</dbReference>
<organism evidence="4 5">
    <name type="scientific">Aplysia californica</name>
    <name type="common">California sea hare</name>
    <dbReference type="NCBI Taxonomy" id="6500"/>
    <lineage>
        <taxon>Eukaryota</taxon>
        <taxon>Metazoa</taxon>
        <taxon>Spiralia</taxon>
        <taxon>Lophotrochozoa</taxon>
        <taxon>Mollusca</taxon>
        <taxon>Gastropoda</taxon>
        <taxon>Heterobranchia</taxon>
        <taxon>Euthyneura</taxon>
        <taxon>Tectipleura</taxon>
        <taxon>Aplysiida</taxon>
        <taxon>Aplysioidea</taxon>
        <taxon>Aplysiidae</taxon>
        <taxon>Aplysia</taxon>
    </lineage>
</organism>
<dbReference type="PANTHER" id="PTHR19860">
    <property type="entry name" value="DDB1- AND CUL4-ASSOCIATED FACTOR 12-RELATED"/>
    <property type="match status" value="1"/>
</dbReference>
<evidence type="ECO:0000313" key="5">
    <source>
        <dbReference type="RefSeq" id="XP_035826132.1"/>
    </source>
</evidence>
<keyword evidence="4" id="KW-1185">Reference proteome</keyword>
<dbReference type="InterPro" id="IPR011990">
    <property type="entry name" value="TPR-like_helical_dom_sf"/>
</dbReference>
<dbReference type="SUPFAM" id="SSF48452">
    <property type="entry name" value="TPR-like"/>
    <property type="match status" value="1"/>
</dbReference>
<dbReference type="Proteomes" id="UP000694888">
    <property type="component" value="Unplaced"/>
</dbReference>
<evidence type="ECO:0000256" key="2">
    <source>
        <dbReference type="SAM" id="MobiDB-lite"/>
    </source>
</evidence>
<feature type="region of interest" description="Disordered" evidence="2">
    <location>
        <begin position="299"/>
        <end position="320"/>
    </location>
</feature>
<protein>
    <submittedName>
        <fullName evidence="5">Uncharacterized protein LOC101859488</fullName>
    </submittedName>
</protein>
<reference evidence="5" key="1">
    <citation type="submission" date="2025-08" db="UniProtKB">
        <authorList>
            <consortium name="RefSeq"/>
        </authorList>
    </citation>
    <scope>IDENTIFICATION</scope>
</reference>
<sequence length="1735" mass="193034">MPQLRRFELRKSVSPYICSTPNDFVEERNFLSDTIFPQLDELCKLRGSYFDPVDLRWTPGDQKTQGGLLVKTQLDAIKRSSPFFIGILGETYGPHRAETDPPLSKSRGALCLKQGKSSLSWLDKNLLLAGTGGHSWVLQEGHQCSSVPELEVTQGAFLCDNQHTTLYYRQAEHLDDKLSRLTESSSDAERGDIMKTHLSESEHAKMKIHDLRQRLVKKGLPVKYFRTPEELGRAVLEDWREIIDMSLPPLTHDTALLDTLEYREWLAQQSFVSSRSDVFVSSEDIEEVLEQMSEFAESCGRPDAGRSDMDDIFTPPENGSKVRSYSATAWIKKQSEPPPVKTKSILLLSGDRGVGKSTLASRWLRTFDSADICVISHFVSASSGSADISIFMKQCIRQLRQRYLLSDDYNSLSIYAQVENSLQENGEDFRFLCEAFMASVALGPCVILVDGLNELGPSHGMRANEVKEFLWLTEDLPPTCKLIGTTMRSDISYRSLVKRPDVVSVDSPACLTSVDFTIDTLKEHQPVISQLLGGEHAVKQLAGLKVMQTSLGSRVIGSEVACYRTYSDFHAFIERSTEIWSLRNFWMGCVQGWINEHSWTLDNPSSEINFVDSGFDYAGWVTDSLCLIALSRNGLTQGQVLSILRQMGYENDLEVSSYDWLQFRISAGATLREKADGRLVFGYKYLQEVAEYLFFKNMSSGSCDAATIVKNCQSGMRQSYHLQLATFFSQLPFSLQVMEELPWQLMLAGDLPALLDYLTDCGALLKMLTGDSELWYQDLKLYWSVCELNGHPASKVYIQLCHALGVVDINDVQSFEDAPSVDETPMSMSPTPRVVVSTPQPEYVNGHCEPMVLGSMQSLVDGVDDVGADKVQASDLVTEQDFIDGVFVTQSGGVGGAGIVGVAGDTGPGHMEVRGTDKDNFPGVASLCWNVAFFLQSLGEREAAWVLFHSLVKYIKQNYPLDLDQQILLCRCHYSLGHLCEQEEEPLAAEREYRSALHALVDADDMDEELERQADIRYLKALLLCCHGRLKVGQEELFDAEELLKEALEGLADNPDCFVLKSCVHYNLGQLRASQEDFLRAESCLREAARLRSQWFGRSHPLVADVLVSLGHLLASHSNSKGRDEVHSEALLRQALCVREKCLGRSHLSVAAVLVDLGELLGEEQSHPAKVEAQKLLRRALDIRTTELGGHHDLTMAAQQSLTRLDVALSMGHYDFGSARSPERRSNSMPFSALTFRESDLSRMRSRLSSHGGKVRVEDPMHVRAVSREEVMRHNRPDSMVSSVVSVVSASDRLLSAPTSERPRLLRREQNGRSYYGGAGQDGYAQYSAGYKHPSEDLTNGKAGDVVIVGKIDSKGRKFVSADTNGNFDHTATGEFDNQGFPQSESELPPHDDDYDDEGEKNYYSNGDGGGEGHVISVDLHRKDVVGDSQTDEEFPGCSPRLDSYGDADIRQYMMGGEGERQKKSVTLRPSSAPRRMFQRFGGVTPDNTSVALRQASSTSSSAPGQRKVDSAHSSKRLWSGRSNVTAASSVTSGHHSRCPLPGKHDVTLSNARSIAGPNSSLSSLLGEPTCPRASSNRMHHRSAWYHVPGRYTTPKDRVPRKRMQKTENAKDIEAFLSLKSQWARKKHQDLIQDKLKELHLRDPHSHQPPSGSSLRKKQSSFSRSEQHSFSTSAGFAQGEGRGVSRSQLRSVNKYSATPRLMISGLDVVPEARYPDNLRTPQHQVVKFKEPIVVG</sequence>
<dbReference type="SUPFAM" id="SSF52540">
    <property type="entry name" value="P-loop containing nucleoside triphosphate hydrolases"/>
    <property type="match status" value="1"/>
</dbReference>
<evidence type="ECO:0000256" key="1">
    <source>
        <dbReference type="ARBA" id="ARBA00022737"/>
    </source>
</evidence>
<dbReference type="RefSeq" id="XP_035826132.1">
    <property type="nucleotide sequence ID" value="XM_035970239.1"/>
</dbReference>
<feature type="compositionally biased region" description="Polar residues" evidence="2">
    <location>
        <begin position="1521"/>
        <end position="1534"/>
    </location>
</feature>
<dbReference type="Gene3D" id="1.25.40.10">
    <property type="entry name" value="Tetratricopeptide repeat domain"/>
    <property type="match status" value="1"/>
</dbReference>
<gene>
    <name evidence="5" type="primary">LOC101859488</name>
</gene>
<keyword evidence="1" id="KW-0677">Repeat</keyword>
<dbReference type="PANTHER" id="PTHR19860:SF18">
    <property type="entry name" value="DUF4062 DOMAIN-CONTAINING PROTEIN"/>
    <property type="match status" value="1"/>
</dbReference>
<dbReference type="InterPro" id="IPR056884">
    <property type="entry name" value="NPHP3-like_N"/>
</dbReference>
<feature type="region of interest" description="Disordered" evidence="2">
    <location>
        <begin position="1493"/>
        <end position="1578"/>
    </location>
</feature>
<dbReference type="InterPro" id="IPR027417">
    <property type="entry name" value="P-loop_NTPase"/>
</dbReference>
<feature type="region of interest" description="Disordered" evidence="2">
    <location>
        <begin position="1369"/>
        <end position="1414"/>
    </location>
</feature>
<feature type="domain" description="Nephrocystin 3-like N-terminal" evidence="3">
    <location>
        <begin position="341"/>
        <end position="459"/>
    </location>
</feature>
<dbReference type="GeneID" id="101859488"/>
<feature type="region of interest" description="Disordered" evidence="2">
    <location>
        <begin position="1640"/>
        <end position="1691"/>
    </location>
</feature>
<feature type="compositionally biased region" description="Polar residues" evidence="2">
    <location>
        <begin position="1548"/>
        <end position="1564"/>
    </location>
</feature>
<dbReference type="Pfam" id="PF24883">
    <property type="entry name" value="NPHP3_N"/>
    <property type="match status" value="1"/>
</dbReference>
<feature type="compositionally biased region" description="Polar residues" evidence="2">
    <location>
        <begin position="1493"/>
        <end position="1504"/>
    </location>
</feature>
<dbReference type="InterPro" id="IPR051191">
    <property type="entry name" value="DCAF12"/>
</dbReference>
<feature type="compositionally biased region" description="Low complexity" evidence="2">
    <location>
        <begin position="1660"/>
        <end position="1673"/>
    </location>
</feature>
<accession>A0ABM1VUP0</accession>
<evidence type="ECO:0000313" key="4">
    <source>
        <dbReference type="Proteomes" id="UP000694888"/>
    </source>
</evidence>